<organism evidence="2 3">
    <name type="scientific">Aureimonas pseudogalii</name>
    <dbReference type="NCBI Taxonomy" id="1744844"/>
    <lineage>
        <taxon>Bacteria</taxon>
        <taxon>Pseudomonadati</taxon>
        <taxon>Pseudomonadota</taxon>
        <taxon>Alphaproteobacteria</taxon>
        <taxon>Hyphomicrobiales</taxon>
        <taxon>Aurantimonadaceae</taxon>
        <taxon>Aureimonas</taxon>
    </lineage>
</organism>
<dbReference type="Gene3D" id="2.10.109.10">
    <property type="entry name" value="Umud Fragment, subunit A"/>
    <property type="match status" value="1"/>
</dbReference>
<evidence type="ECO:0000259" key="1">
    <source>
        <dbReference type="PROSITE" id="PS50943"/>
    </source>
</evidence>
<dbReference type="EMBL" id="JACIEK010000001">
    <property type="protein sequence ID" value="MBB3997241.1"/>
    <property type="molecule type" value="Genomic_DNA"/>
</dbReference>
<dbReference type="InterPro" id="IPR001387">
    <property type="entry name" value="Cro/C1-type_HTH"/>
</dbReference>
<comment type="caution">
    <text evidence="2">The sequence shown here is derived from an EMBL/GenBank/DDBJ whole genome shotgun (WGS) entry which is preliminary data.</text>
</comment>
<dbReference type="AlphaFoldDB" id="A0A7W6EC04"/>
<reference evidence="2 3" key="1">
    <citation type="submission" date="2020-08" db="EMBL/GenBank/DDBJ databases">
        <title>Genomic Encyclopedia of Type Strains, Phase IV (KMG-IV): sequencing the most valuable type-strain genomes for metagenomic binning, comparative biology and taxonomic classification.</title>
        <authorList>
            <person name="Goeker M."/>
        </authorList>
    </citation>
    <scope>NUCLEOTIDE SEQUENCE [LARGE SCALE GENOMIC DNA]</scope>
    <source>
        <strain evidence="2 3">DSM 102238</strain>
    </source>
</reference>
<dbReference type="SMART" id="SM00530">
    <property type="entry name" value="HTH_XRE"/>
    <property type="match status" value="1"/>
</dbReference>
<dbReference type="Pfam" id="PF01381">
    <property type="entry name" value="HTH_3"/>
    <property type="match status" value="1"/>
</dbReference>
<gene>
    <name evidence="2" type="ORF">GGR04_001062</name>
</gene>
<evidence type="ECO:0000313" key="3">
    <source>
        <dbReference type="Proteomes" id="UP000542776"/>
    </source>
</evidence>
<feature type="domain" description="HTH cro/C1-type" evidence="1">
    <location>
        <begin position="7"/>
        <end position="62"/>
    </location>
</feature>
<dbReference type="SUPFAM" id="SSF47413">
    <property type="entry name" value="lambda repressor-like DNA-binding domains"/>
    <property type="match status" value="1"/>
</dbReference>
<dbReference type="InterPro" id="IPR010982">
    <property type="entry name" value="Lambda_DNA-bd_dom_sf"/>
</dbReference>
<protein>
    <submittedName>
        <fullName evidence="2">Phage repressor protein C with HTH and peptisase S24 domain</fullName>
    </submittedName>
</protein>
<evidence type="ECO:0000313" key="2">
    <source>
        <dbReference type="EMBL" id="MBB3997241.1"/>
    </source>
</evidence>
<keyword evidence="3" id="KW-1185">Reference proteome</keyword>
<name>A0A7W6EC04_9HYPH</name>
<dbReference type="Proteomes" id="UP000542776">
    <property type="component" value="Unassembled WGS sequence"/>
</dbReference>
<dbReference type="PROSITE" id="PS50943">
    <property type="entry name" value="HTH_CROC1"/>
    <property type="match status" value="1"/>
</dbReference>
<dbReference type="RefSeq" id="WP_183198557.1">
    <property type="nucleotide sequence ID" value="NZ_JACIEK010000001.1"/>
</dbReference>
<accession>A0A7W6EC04</accession>
<dbReference type="GO" id="GO:0003677">
    <property type="term" value="F:DNA binding"/>
    <property type="evidence" value="ECO:0007669"/>
    <property type="project" value="InterPro"/>
</dbReference>
<sequence length="199" mass="21778">MEPSDRLRAARIKAGIETAKDAANRFGWSEPTYRAHENGVRGLTLKNVKPYAKAFRVSSAWLLTGEGGENPPALRVPVIGYVGAGSEAHFYSDGQGIGEDAPMPAFGNEDTVALEARGESLGHFFNRWLVYYDEVRNPPTDDLIGRLCVVETIEGKVLVKKLMKGTARGYFHLLSQTEAPIEDAELVWAALVTGMTPKE</sequence>
<proteinExistence type="predicted"/>
<dbReference type="CDD" id="cd00093">
    <property type="entry name" value="HTH_XRE"/>
    <property type="match status" value="1"/>
</dbReference>
<dbReference type="Gene3D" id="1.10.260.40">
    <property type="entry name" value="lambda repressor-like DNA-binding domains"/>
    <property type="match status" value="1"/>
</dbReference>